<sequence>MPSTPSSITSVIEVLSMATGERRTIFEGQGIYEAPNWSRDGQFLIINKNGLLYRLPVSGADNNASLHTINTEFANRCNNDHGISPGGKRIVISHHSGECDEQSVIYTLPINGGTPFRVTQNFPSYWHGWSPDGNQLAYVAGRDGQDFKIYSISVYGGEETQLTFGPGLDDGPDYSHDGKYIYYNSFASGRMQIWRMLANGTEHTQMVESTGSDWFPHPSPDGKKVVFLRYLEDQIQGHPFGRDVQLFIMDIASQTVSAITEPFFGGQGTINVPSWSPDSSEFAFVTYRQG</sequence>
<comment type="similarity">
    <text evidence="1">Belongs to the TolB family.</text>
</comment>
<dbReference type="KEGG" id="marq:MARGE09_P4089"/>
<dbReference type="RefSeq" id="WP_236985186.1">
    <property type="nucleotide sequence ID" value="NZ_AP023086.1"/>
</dbReference>
<accession>A0AAN2BMB0</accession>
<dbReference type="AlphaFoldDB" id="A0AAN2BMB0"/>
<evidence type="ECO:0000313" key="2">
    <source>
        <dbReference type="EMBL" id="BCD99887.1"/>
    </source>
</evidence>
<name>A0AAN2BMB0_9GAMM</name>
<keyword evidence="3" id="KW-1185">Reference proteome</keyword>
<dbReference type="PANTHER" id="PTHR36842:SF1">
    <property type="entry name" value="PROTEIN TOLB"/>
    <property type="match status" value="1"/>
</dbReference>
<dbReference type="EMBL" id="AP023086">
    <property type="protein sequence ID" value="BCD99887.1"/>
    <property type="molecule type" value="Genomic_DNA"/>
</dbReference>
<gene>
    <name evidence="2" type="ORF">MARGE09_P4089</name>
</gene>
<dbReference type="Gene3D" id="2.120.10.30">
    <property type="entry name" value="TolB, C-terminal domain"/>
    <property type="match status" value="1"/>
</dbReference>
<evidence type="ECO:0000256" key="1">
    <source>
        <dbReference type="ARBA" id="ARBA00009820"/>
    </source>
</evidence>
<dbReference type="InterPro" id="IPR011659">
    <property type="entry name" value="WD40"/>
</dbReference>
<organism evidence="2 3">
    <name type="scientific">Marinagarivorans cellulosilyticus</name>
    <dbReference type="NCBI Taxonomy" id="2721545"/>
    <lineage>
        <taxon>Bacteria</taxon>
        <taxon>Pseudomonadati</taxon>
        <taxon>Pseudomonadota</taxon>
        <taxon>Gammaproteobacteria</taxon>
        <taxon>Cellvibrionales</taxon>
        <taxon>Cellvibrionaceae</taxon>
        <taxon>Marinagarivorans</taxon>
    </lineage>
</organism>
<dbReference type="InterPro" id="IPR011042">
    <property type="entry name" value="6-blade_b-propeller_TolB-like"/>
</dbReference>
<reference evidence="2 3" key="1">
    <citation type="journal article" date="2022" name="IScience">
        <title>An ultrasensitive nanofiber-based assay for enzymatic hydrolysis and deep-sea microbial degradation of cellulose.</title>
        <authorList>
            <person name="Tsudome M."/>
            <person name="Tachioka M."/>
            <person name="Miyazaki M."/>
            <person name="Uchimura K."/>
            <person name="Tsuda M."/>
            <person name="Takaki Y."/>
            <person name="Deguchi S."/>
        </authorList>
    </citation>
    <scope>NUCLEOTIDE SEQUENCE [LARGE SCALE GENOMIC DNA]</scope>
    <source>
        <strain evidence="2 3">GE09</strain>
    </source>
</reference>
<dbReference type="SUPFAM" id="SSF69304">
    <property type="entry name" value="Tricorn protease N-terminal domain"/>
    <property type="match status" value="1"/>
</dbReference>
<dbReference type="Pfam" id="PF07676">
    <property type="entry name" value="PD40"/>
    <property type="match status" value="3"/>
</dbReference>
<dbReference type="PANTHER" id="PTHR36842">
    <property type="entry name" value="PROTEIN TOLB HOMOLOG"/>
    <property type="match status" value="1"/>
</dbReference>
<protein>
    <submittedName>
        <fullName evidence="2">Uncharacterized protein</fullName>
    </submittedName>
</protein>
<proteinExistence type="inferred from homology"/>
<evidence type="ECO:0000313" key="3">
    <source>
        <dbReference type="Proteomes" id="UP001320119"/>
    </source>
</evidence>
<dbReference type="Proteomes" id="UP001320119">
    <property type="component" value="Chromosome"/>
</dbReference>